<dbReference type="PATRIC" id="fig|1227490.4.peg.2218"/>
<dbReference type="InterPro" id="IPR052901">
    <property type="entry name" value="Bact_TGase-like"/>
</dbReference>
<dbReference type="Proteomes" id="UP000011560">
    <property type="component" value="Unassembled WGS sequence"/>
</dbReference>
<dbReference type="InterPro" id="IPR021878">
    <property type="entry name" value="TgpA_N"/>
</dbReference>
<dbReference type="InterPro" id="IPR002931">
    <property type="entry name" value="Transglutaminase-like"/>
</dbReference>
<protein>
    <submittedName>
        <fullName evidence="4">Transglutaminase</fullName>
    </submittedName>
</protein>
<feature type="compositionally biased region" description="Acidic residues" evidence="1">
    <location>
        <begin position="561"/>
        <end position="597"/>
    </location>
</feature>
<name>M0BI35_9EURY</name>
<feature type="compositionally biased region" description="Gly residues" evidence="1">
    <location>
        <begin position="616"/>
        <end position="627"/>
    </location>
</feature>
<gene>
    <name evidence="4" type="ORF">C479_10875</name>
</gene>
<dbReference type="Pfam" id="PF11992">
    <property type="entry name" value="TgpA_N"/>
    <property type="match status" value="1"/>
</dbReference>
<keyword evidence="5" id="KW-1185">Reference proteome</keyword>
<keyword evidence="2" id="KW-0472">Membrane</keyword>
<sequence length="764" mass="81286">MTGRGSATNSASEALAESHPDTVRNRIKADWLAGLSPFRLLALGCALVLIGAYVKILRDLTLIVGGTEQLTTIVLVALGAGLVAAPLLSERVAVPIGGVAAVAGLLLYFSVAGIDPGMLVPMLDTLLADFLTLADGMELMRVMEAQTLAIAYAPAPAFLTWYLALRGRYGAAVVPAGLALVFLVLTGDAMMTPTLVGALAGTGVVAFGELARRDAGFESVDVLTVVLVTMIVCSLFVPFVPGGSNGSSLIHGIGAGTLEGSIAGSPDRSAIGGSVELSPEVRFTIESEVPSYWRTAVYNRFTGDEWVRTGEMRPYEEPLDPPPASGTSRVTQTVTVESPVEVMPTAAAPLSVEGDMAAYTEVSDQGQLYPSVTLREDDRYTVESAIVDPSSRSLARAGTDYPDSIERRYLQQPDSQSGAFSDRVDAVVEGAKTPFEKAQLIESHLRNSKSYSLSVDRPDGDAASAFLLEMDEGYCVHFATTMVMMLREEGIPARYATGYTEGQQVRSDSWVVRGTDAHAWPEVYFPEVGWVTFEPTPAGERDDVHQDRVDQARQNGNPNVDTDESEPDDPDPDEQDPGSDDPDEQDPGADDPDEQDPANESPPSEPDTNSSDTGTTTGGGGSGGDSGGSIPVPSRDQLILGGLIAVGLAAAAHRTGVDRALVRTARLYWQRPTGDPTTDAERAFRRLEILLGRRYRSRRPAESPRAYLAALDSEAALDDRVYDVAIARERATYGSGVDPAAATDARKAVDELVRRYGPIGGRDE</sequence>
<dbReference type="PANTHER" id="PTHR42736">
    <property type="entry name" value="PROTEIN-GLUTAMINE GAMMA-GLUTAMYLTRANSFERASE"/>
    <property type="match status" value="1"/>
</dbReference>
<evidence type="ECO:0000256" key="1">
    <source>
        <dbReference type="SAM" id="MobiDB-lite"/>
    </source>
</evidence>
<feature type="transmembrane region" description="Helical" evidence="2">
    <location>
        <begin position="31"/>
        <end position="54"/>
    </location>
</feature>
<dbReference type="PANTHER" id="PTHR42736:SF1">
    <property type="entry name" value="PROTEIN-GLUTAMINE GAMMA-GLUTAMYLTRANSFERASE"/>
    <property type="match status" value="1"/>
</dbReference>
<dbReference type="AlphaFoldDB" id="M0BI35"/>
<feature type="transmembrane region" description="Helical" evidence="2">
    <location>
        <begin position="222"/>
        <end position="240"/>
    </location>
</feature>
<dbReference type="EMBL" id="AOIQ01000017">
    <property type="protein sequence ID" value="ELZ09319.1"/>
    <property type="molecule type" value="Genomic_DNA"/>
</dbReference>
<keyword evidence="2" id="KW-1133">Transmembrane helix</keyword>
<dbReference type="SUPFAM" id="SSF54001">
    <property type="entry name" value="Cysteine proteinases"/>
    <property type="match status" value="1"/>
</dbReference>
<feature type="transmembrane region" description="Helical" evidence="2">
    <location>
        <begin position="60"/>
        <end position="85"/>
    </location>
</feature>
<dbReference type="Gene3D" id="3.10.620.30">
    <property type="match status" value="1"/>
</dbReference>
<proteinExistence type="predicted"/>
<feature type="domain" description="Transglutaminase-like" evidence="3">
    <location>
        <begin position="467"/>
        <end position="537"/>
    </location>
</feature>
<feature type="transmembrane region" description="Helical" evidence="2">
    <location>
        <begin position="191"/>
        <end position="210"/>
    </location>
</feature>
<evidence type="ECO:0000313" key="5">
    <source>
        <dbReference type="Proteomes" id="UP000011560"/>
    </source>
</evidence>
<feature type="transmembrane region" description="Helical" evidence="2">
    <location>
        <begin position="92"/>
        <end position="114"/>
    </location>
</feature>
<comment type="caution">
    <text evidence="4">The sequence shown here is derived from an EMBL/GenBank/DDBJ whole genome shotgun (WGS) entry which is preliminary data.</text>
</comment>
<feature type="transmembrane region" description="Helical" evidence="2">
    <location>
        <begin position="169"/>
        <end position="185"/>
    </location>
</feature>
<accession>M0BI35</accession>
<feature type="region of interest" description="Disordered" evidence="1">
    <location>
        <begin position="551"/>
        <end position="633"/>
    </location>
</feature>
<evidence type="ECO:0000313" key="4">
    <source>
        <dbReference type="EMBL" id="ELZ09319.1"/>
    </source>
</evidence>
<organism evidence="4 5">
    <name type="scientific">Halovivax asiaticus JCM 14624</name>
    <dbReference type="NCBI Taxonomy" id="1227490"/>
    <lineage>
        <taxon>Archaea</taxon>
        <taxon>Methanobacteriati</taxon>
        <taxon>Methanobacteriota</taxon>
        <taxon>Stenosarchaea group</taxon>
        <taxon>Halobacteria</taxon>
        <taxon>Halobacteriales</taxon>
        <taxon>Natrialbaceae</taxon>
        <taxon>Halovivax</taxon>
    </lineage>
</organism>
<evidence type="ECO:0000256" key="2">
    <source>
        <dbReference type="SAM" id="Phobius"/>
    </source>
</evidence>
<dbReference type="Pfam" id="PF01841">
    <property type="entry name" value="Transglut_core"/>
    <property type="match status" value="1"/>
</dbReference>
<feature type="transmembrane region" description="Helical" evidence="2">
    <location>
        <begin position="145"/>
        <end position="164"/>
    </location>
</feature>
<evidence type="ECO:0000259" key="3">
    <source>
        <dbReference type="SMART" id="SM00460"/>
    </source>
</evidence>
<dbReference type="InterPro" id="IPR038765">
    <property type="entry name" value="Papain-like_cys_pep_sf"/>
</dbReference>
<dbReference type="SMART" id="SM00460">
    <property type="entry name" value="TGc"/>
    <property type="match status" value="1"/>
</dbReference>
<dbReference type="RefSeq" id="WP_007702159.1">
    <property type="nucleotide sequence ID" value="NZ_AOIQ01000017.1"/>
</dbReference>
<reference evidence="4 5" key="1">
    <citation type="journal article" date="2014" name="PLoS Genet.">
        <title>Phylogenetically driven sequencing of extremely halophilic archaea reveals strategies for static and dynamic osmo-response.</title>
        <authorList>
            <person name="Becker E.A."/>
            <person name="Seitzer P.M."/>
            <person name="Tritt A."/>
            <person name="Larsen D."/>
            <person name="Krusor M."/>
            <person name="Yao A.I."/>
            <person name="Wu D."/>
            <person name="Madern D."/>
            <person name="Eisen J.A."/>
            <person name="Darling A.E."/>
            <person name="Facciotti M.T."/>
        </authorList>
    </citation>
    <scope>NUCLEOTIDE SEQUENCE [LARGE SCALE GENOMIC DNA]</scope>
    <source>
        <strain evidence="4 5">JCM 14624</strain>
    </source>
</reference>
<keyword evidence="2" id="KW-0812">Transmembrane</keyword>
<dbReference type="STRING" id="1227490.C479_10875"/>